<dbReference type="EMBL" id="AP017424">
    <property type="protein sequence ID" value="BAU81503.1"/>
    <property type="molecule type" value="Genomic_DNA"/>
</dbReference>
<protein>
    <recommendedName>
        <fullName evidence="5">Integral membrane protein</fullName>
    </recommendedName>
</protein>
<dbReference type="PANTHER" id="PTHR42305">
    <property type="entry name" value="MEMBRANE PROTEIN RV1733C-RELATED"/>
    <property type="match status" value="1"/>
</dbReference>
<evidence type="ECO:0000313" key="4">
    <source>
        <dbReference type="Proteomes" id="UP000217676"/>
    </source>
</evidence>
<reference evidence="3 4" key="1">
    <citation type="journal article" date="2016" name="Genome Announc.">
        <title>Complete Genome Sequence of Thiostrepton-Producing Streptomyces laurentii ATCC 31255.</title>
        <authorList>
            <person name="Doi K."/>
            <person name="Fujino Y."/>
            <person name="Nagayoshi Y."/>
            <person name="Ohshima T."/>
            <person name="Ogata S."/>
        </authorList>
    </citation>
    <scope>NUCLEOTIDE SEQUENCE [LARGE SCALE GENOMIC DNA]</scope>
    <source>
        <strain evidence="3 4">ATCC 31255</strain>
    </source>
</reference>
<feature type="compositionally biased region" description="Basic and acidic residues" evidence="1">
    <location>
        <begin position="73"/>
        <end position="95"/>
    </location>
</feature>
<feature type="compositionally biased region" description="Basic and acidic residues" evidence="1">
    <location>
        <begin position="118"/>
        <end position="135"/>
    </location>
</feature>
<dbReference type="Proteomes" id="UP000217676">
    <property type="component" value="Chromosome"/>
</dbReference>
<proteinExistence type="predicted"/>
<organism evidence="3 4">
    <name type="scientific">Streptomyces laurentii</name>
    <dbReference type="NCBI Taxonomy" id="39478"/>
    <lineage>
        <taxon>Bacteria</taxon>
        <taxon>Bacillati</taxon>
        <taxon>Actinomycetota</taxon>
        <taxon>Actinomycetes</taxon>
        <taxon>Kitasatosporales</taxon>
        <taxon>Streptomycetaceae</taxon>
        <taxon>Streptomyces</taxon>
    </lineage>
</organism>
<keyword evidence="2" id="KW-1133">Transmembrane helix</keyword>
<evidence type="ECO:0000256" key="1">
    <source>
        <dbReference type="SAM" id="MobiDB-lite"/>
    </source>
</evidence>
<gene>
    <name evidence="3" type="ORF">SLA_0549</name>
</gene>
<feature type="region of interest" description="Disordered" evidence="1">
    <location>
        <begin position="68"/>
        <end position="139"/>
    </location>
</feature>
<keyword evidence="2" id="KW-0812">Transmembrane</keyword>
<sequence>MRAATGLWRWRHNPLRRTTDLIEAWVALTAAVLLFLAVPLAGWAAGASADASLRREARAQARERFPTVARVLRTADRADERTEGRTDGPTDDRTADGAGAPAETPATDKAADQAADQAADRKTERSAADPAEGRRLRPSVVAVWTAPDGTPRAGTLTTGRQQARPGVTFPLWTDRSGRVVTPPMTDSAARAHAVITGFTVSVFAAFLVEAARRLTLHRLTRRRYARLDHAWAQAGPDWGRTGTGS</sequence>
<keyword evidence="4" id="KW-1185">Reference proteome</keyword>
<keyword evidence="2" id="KW-0472">Membrane</keyword>
<accession>A0A160NV57</accession>
<evidence type="ECO:0000313" key="3">
    <source>
        <dbReference type="EMBL" id="BAU81503.1"/>
    </source>
</evidence>
<evidence type="ECO:0008006" key="5">
    <source>
        <dbReference type="Google" id="ProtNLM"/>
    </source>
</evidence>
<dbReference type="PANTHER" id="PTHR42305:SF1">
    <property type="entry name" value="MEMBRANE PROTEIN RV1733C-RELATED"/>
    <property type="match status" value="1"/>
</dbReference>
<feature type="transmembrane region" description="Helical" evidence="2">
    <location>
        <begin position="191"/>
        <end position="211"/>
    </location>
</feature>
<dbReference type="AlphaFoldDB" id="A0A160NV57"/>
<dbReference type="KEGG" id="slau:SLA_0549"/>
<dbReference type="InterPro" id="IPR039708">
    <property type="entry name" value="MT1774/Rv1733c-like"/>
</dbReference>
<name>A0A160NV57_STRLU</name>
<feature type="transmembrane region" description="Helical" evidence="2">
    <location>
        <begin position="21"/>
        <end position="45"/>
    </location>
</feature>
<evidence type="ECO:0000256" key="2">
    <source>
        <dbReference type="SAM" id="Phobius"/>
    </source>
</evidence>